<dbReference type="EMBL" id="JX412798">
    <property type="protein sequence ID" value="ALO76959.1"/>
    <property type="molecule type" value="Genomic_DNA"/>
</dbReference>
<dbReference type="AlphaFoldDB" id="A0A0S2MQF0"/>
<keyword evidence="5 12" id="KW-0138">CF(0)</keyword>
<evidence type="ECO:0000256" key="9">
    <source>
        <dbReference type="ARBA" id="ARBA00023065"/>
    </source>
</evidence>
<keyword evidence="9 12" id="KW-0406">Ion transport</keyword>
<proteinExistence type="inferred from homology"/>
<evidence type="ECO:0000256" key="10">
    <source>
        <dbReference type="ARBA" id="ARBA00023128"/>
    </source>
</evidence>
<dbReference type="GO" id="GO:0015078">
    <property type="term" value="F:proton transmembrane transporter activity"/>
    <property type="evidence" value="ECO:0007669"/>
    <property type="project" value="InterPro"/>
</dbReference>
<keyword evidence="8 13" id="KW-1133">Transmembrane helix</keyword>
<comment type="subunit">
    <text evidence="3">F-type ATPases have 2 components, CF(1) - the catalytic core - and CF(0) - the membrane proton channel.</text>
</comment>
<dbReference type="GO" id="GO:0045259">
    <property type="term" value="C:proton-transporting ATP synthase complex"/>
    <property type="evidence" value="ECO:0007669"/>
    <property type="project" value="UniProtKB-KW"/>
</dbReference>
<reference evidence="14" key="1">
    <citation type="submission" date="2012-06" db="EMBL/GenBank/DDBJ databases">
        <title>Mitogenomics of the Coleoptera under dense taxon sampling.</title>
        <authorList>
            <person name="Timmermans M.J.T.N."/>
            <person name="Lim J."/>
            <person name="Dodsworth S."/>
            <person name="Haran J."/>
            <person name="Ahrens D."/>
            <person name="Bocak L."/>
            <person name="London A."/>
            <person name="Culverwell L."/>
            <person name="Vogler A.P."/>
        </authorList>
    </citation>
    <scope>NUCLEOTIDE SEQUENCE</scope>
</reference>
<evidence type="ECO:0000256" key="7">
    <source>
        <dbReference type="ARBA" id="ARBA00022781"/>
    </source>
</evidence>
<dbReference type="GO" id="GO:0015986">
    <property type="term" value="P:proton motive force-driven ATP synthesis"/>
    <property type="evidence" value="ECO:0007669"/>
    <property type="project" value="InterPro"/>
</dbReference>
<evidence type="ECO:0000313" key="14">
    <source>
        <dbReference type="EMBL" id="ALO76959.1"/>
    </source>
</evidence>
<evidence type="ECO:0000256" key="1">
    <source>
        <dbReference type="ARBA" id="ARBA00004304"/>
    </source>
</evidence>
<evidence type="ECO:0000256" key="5">
    <source>
        <dbReference type="ARBA" id="ARBA00022547"/>
    </source>
</evidence>
<dbReference type="Pfam" id="PF00895">
    <property type="entry name" value="ATP-synt_8"/>
    <property type="match status" value="1"/>
</dbReference>
<evidence type="ECO:0000256" key="2">
    <source>
        <dbReference type="ARBA" id="ARBA00008892"/>
    </source>
</evidence>
<comment type="subcellular location">
    <subcellularLocation>
        <location evidence="1 12">Mitochondrion membrane</location>
        <topology evidence="1 12">Single-pass membrane protein</topology>
    </subcellularLocation>
</comment>
<keyword evidence="10 12" id="KW-0496">Mitochondrion</keyword>
<sequence length="51" mass="6339">MPQMSPLNWLTLMIFFIMIFILFNNLNYFNFLYKNKSSSLSKKFSSYNWKW</sequence>
<gene>
    <name evidence="14" type="primary">atp8</name>
</gene>
<evidence type="ECO:0000256" key="6">
    <source>
        <dbReference type="ARBA" id="ARBA00022692"/>
    </source>
</evidence>
<keyword evidence="6 12" id="KW-0812">Transmembrane</keyword>
<dbReference type="InterPro" id="IPR001421">
    <property type="entry name" value="ATP8_metazoa"/>
</dbReference>
<evidence type="ECO:0000256" key="4">
    <source>
        <dbReference type="ARBA" id="ARBA00022448"/>
    </source>
</evidence>
<evidence type="ECO:0000256" key="11">
    <source>
        <dbReference type="ARBA" id="ARBA00023136"/>
    </source>
</evidence>
<keyword evidence="7 12" id="KW-0375">Hydrogen ion transport</keyword>
<accession>A0A0S2MQF0</accession>
<feature type="transmembrane region" description="Helical" evidence="13">
    <location>
        <begin position="12"/>
        <end position="33"/>
    </location>
</feature>
<evidence type="ECO:0000256" key="8">
    <source>
        <dbReference type="ARBA" id="ARBA00022989"/>
    </source>
</evidence>
<name>A0A0S2MQF0_9CUCU</name>
<evidence type="ECO:0000256" key="12">
    <source>
        <dbReference type="RuleBase" id="RU003661"/>
    </source>
</evidence>
<dbReference type="GO" id="GO:0031966">
    <property type="term" value="C:mitochondrial membrane"/>
    <property type="evidence" value="ECO:0007669"/>
    <property type="project" value="UniProtKB-SubCell"/>
</dbReference>
<protein>
    <recommendedName>
        <fullName evidence="12">ATP synthase complex subunit 8</fullName>
    </recommendedName>
</protein>
<evidence type="ECO:0000256" key="3">
    <source>
        <dbReference type="ARBA" id="ARBA00011291"/>
    </source>
</evidence>
<keyword evidence="11 13" id="KW-0472">Membrane</keyword>
<comment type="similarity">
    <text evidence="2 12">Belongs to the ATPase protein 8 family.</text>
</comment>
<organism evidence="14">
    <name type="scientific">Scraptia sp. SCR03</name>
    <dbReference type="NCBI Taxonomy" id="1205584"/>
    <lineage>
        <taxon>Eukaryota</taxon>
        <taxon>Metazoa</taxon>
        <taxon>Ecdysozoa</taxon>
        <taxon>Arthropoda</taxon>
        <taxon>Hexapoda</taxon>
        <taxon>Insecta</taxon>
        <taxon>Pterygota</taxon>
        <taxon>Neoptera</taxon>
        <taxon>Endopterygota</taxon>
        <taxon>Coleoptera</taxon>
        <taxon>Polyphaga</taxon>
        <taxon>Cucujiformia</taxon>
        <taxon>Scraptiidae</taxon>
        <taxon>Scraptia</taxon>
    </lineage>
</organism>
<geneLocation type="mitochondrion" evidence="14"/>
<keyword evidence="4 12" id="KW-0813">Transport</keyword>
<evidence type="ECO:0000256" key="13">
    <source>
        <dbReference type="SAM" id="Phobius"/>
    </source>
</evidence>